<dbReference type="PRINTS" id="PR00410">
    <property type="entry name" value="PHEHYDRXLASE"/>
</dbReference>
<feature type="domain" description="FAD-binding FR-type" evidence="12">
    <location>
        <begin position="187"/>
        <end position="290"/>
    </location>
</feature>
<name>A0ABV2J691_9HYPH</name>
<dbReference type="PROSITE" id="PS51384">
    <property type="entry name" value="FAD_FR"/>
    <property type="match status" value="1"/>
</dbReference>
<evidence type="ECO:0000256" key="2">
    <source>
        <dbReference type="ARBA" id="ARBA00022630"/>
    </source>
</evidence>
<comment type="caution">
    <text evidence="13">The sequence shown here is derived from an EMBL/GenBank/DDBJ whole genome shotgun (WGS) entry which is preliminary data.</text>
</comment>
<sequence length="522" mass="56483">MIARITEKSRVLVELPLLIFVRIADGDGAMTAHEMERFEELIANPSWCSSPLLQRSLIHTREEKPAFWKRYAKGDIRVGVDAVEASIDTVLTSISSEERVQIEADLAKFCAELLAVAKASAGLFRRDTAAASEFDAVTALIRRPSARSGGAATSQETTAARGAASLPIAFSADLLTAEVSPDYVWQRGKIRLTCVDVVDETHDVRTFHFVSDPGRLFRFLPGQFITFELPIDGKIVRRSYTISATPSRPHVLSVTIKRIPDGLVSNWMHENMTPGTQVFGEGPFGKFTCVGEAPGPYLFVSGGSGVTPVMSMARWLCDTASGADIHFVHFARSPDDLIYAAELDYLSRRHRNFKTTFVVSRPGEAWSGPTGHISHELLPEIVPDLHARHVYLCGPVPFMVAAKEALEKLDYNMDNFRQESFGGAPSSAKPAQASGVMARIVFSGAGSEIDCATSDTVLDIALKAGVDIAYSCRAGQCGSCKVPMSEGKVDHDCSDGLGSDDAEAGFILACQARPIGRVVIAV</sequence>
<dbReference type="Proteomes" id="UP001549047">
    <property type="component" value="Unassembled WGS sequence"/>
</dbReference>
<evidence type="ECO:0000259" key="11">
    <source>
        <dbReference type="PROSITE" id="PS51085"/>
    </source>
</evidence>
<organism evidence="13 14">
    <name type="scientific">Rhizobium aquaticum</name>
    <dbReference type="NCBI Taxonomy" id="1549636"/>
    <lineage>
        <taxon>Bacteria</taxon>
        <taxon>Pseudomonadati</taxon>
        <taxon>Pseudomonadota</taxon>
        <taxon>Alphaproteobacteria</taxon>
        <taxon>Hyphomicrobiales</taxon>
        <taxon>Rhizobiaceae</taxon>
        <taxon>Rhizobium/Agrobacterium group</taxon>
        <taxon>Rhizobium</taxon>
    </lineage>
</organism>
<dbReference type="InterPro" id="IPR008333">
    <property type="entry name" value="Cbr1-like_FAD-bd_dom"/>
</dbReference>
<evidence type="ECO:0000256" key="6">
    <source>
        <dbReference type="ARBA" id="ARBA00023002"/>
    </source>
</evidence>
<accession>A0ABV2J691</accession>
<keyword evidence="3" id="KW-0001">2Fe-2S</keyword>
<evidence type="ECO:0000256" key="4">
    <source>
        <dbReference type="ARBA" id="ARBA00022723"/>
    </source>
</evidence>
<evidence type="ECO:0000256" key="7">
    <source>
        <dbReference type="ARBA" id="ARBA00023004"/>
    </source>
</evidence>
<dbReference type="Gene3D" id="3.10.20.30">
    <property type="match status" value="1"/>
</dbReference>
<dbReference type="InterPro" id="IPR017927">
    <property type="entry name" value="FAD-bd_FR_type"/>
</dbReference>
<evidence type="ECO:0000256" key="5">
    <source>
        <dbReference type="ARBA" id="ARBA00022827"/>
    </source>
</evidence>
<keyword evidence="5" id="KW-0274">FAD</keyword>
<keyword evidence="6" id="KW-0560">Oxidoreductase</keyword>
<dbReference type="PANTHER" id="PTHR47354:SF6">
    <property type="entry name" value="NADH OXIDOREDUCTASE HCR"/>
    <property type="match status" value="1"/>
</dbReference>
<evidence type="ECO:0000256" key="3">
    <source>
        <dbReference type="ARBA" id="ARBA00022714"/>
    </source>
</evidence>
<comment type="cofactor">
    <cofactor evidence="9">
        <name>[2Fe-2S] cluster</name>
        <dbReference type="ChEBI" id="CHEBI:190135"/>
    </cofactor>
</comment>
<dbReference type="InterPro" id="IPR001709">
    <property type="entry name" value="Flavoprot_Pyr_Nucl_cyt_Rdtase"/>
</dbReference>
<dbReference type="EMBL" id="JBEPMB010000015">
    <property type="protein sequence ID" value="MET3616253.1"/>
    <property type="molecule type" value="Genomic_DNA"/>
</dbReference>
<dbReference type="SUPFAM" id="SSF52343">
    <property type="entry name" value="Ferredoxin reductase-like, C-terminal NADP-linked domain"/>
    <property type="match status" value="1"/>
</dbReference>
<comment type="similarity">
    <text evidence="10">In the N-terminal section; belongs to the FAD-binding oxidoreductase type 6 family.</text>
</comment>
<proteinExistence type="inferred from homology"/>
<dbReference type="PROSITE" id="PS51085">
    <property type="entry name" value="2FE2S_FER_2"/>
    <property type="match status" value="1"/>
</dbReference>
<protein>
    <submittedName>
        <fullName evidence="13">Ferredoxin-NADP reductase</fullName>
    </submittedName>
</protein>
<dbReference type="InterPro" id="IPR050415">
    <property type="entry name" value="MRET"/>
</dbReference>
<dbReference type="InterPro" id="IPR006058">
    <property type="entry name" value="2Fe2S_fd_BS"/>
</dbReference>
<dbReference type="InterPro" id="IPR036010">
    <property type="entry name" value="2Fe-2S_ferredoxin-like_sf"/>
</dbReference>
<evidence type="ECO:0000256" key="8">
    <source>
        <dbReference type="ARBA" id="ARBA00023014"/>
    </source>
</evidence>
<evidence type="ECO:0000313" key="14">
    <source>
        <dbReference type="Proteomes" id="UP001549047"/>
    </source>
</evidence>
<dbReference type="InterPro" id="IPR039261">
    <property type="entry name" value="FNR_nucleotide-bd"/>
</dbReference>
<evidence type="ECO:0000256" key="9">
    <source>
        <dbReference type="ARBA" id="ARBA00034078"/>
    </source>
</evidence>
<dbReference type="SUPFAM" id="SSF63380">
    <property type="entry name" value="Riboflavin synthase domain-like"/>
    <property type="match status" value="1"/>
</dbReference>
<keyword evidence="8" id="KW-0411">Iron-sulfur</keyword>
<dbReference type="Pfam" id="PF00111">
    <property type="entry name" value="Fer2"/>
    <property type="match status" value="1"/>
</dbReference>
<keyword evidence="2" id="KW-0285">Flavoprotein</keyword>
<dbReference type="PANTHER" id="PTHR47354">
    <property type="entry name" value="NADH OXIDOREDUCTASE HCR"/>
    <property type="match status" value="1"/>
</dbReference>
<dbReference type="Pfam" id="PF00970">
    <property type="entry name" value="FAD_binding_6"/>
    <property type="match status" value="1"/>
</dbReference>
<keyword evidence="14" id="KW-1185">Reference proteome</keyword>
<dbReference type="Gene3D" id="2.40.30.10">
    <property type="entry name" value="Translation factors"/>
    <property type="match status" value="1"/>
</dbReference>
<gene>
    <name evidence="13" type="ORF">ABID16_004602</name>
</gene>
<evidence type="ECO:0000259" key="12">
    <source>
        <dbReference type="PROSITE" id="PS51384"/>
    </source>
</evidence>
<dbReference type="CDD" id="cd06215">
    <property type="entry name" value="FNR_iron_sulfur_binding_1"/>
    <property type="match status" value="1"/>
</dbReference>
<dbReference type="InterPro" id="IPR012675">
    <property type="entry name" value="Beta-grasp_dom_sf"/>
</dbReference>
<dbReference type="SUPFAM" id="SSF54292">
    <property type="entry name" value="2Fe-2S ferredoxin-like"/>
    <property type="match status" value="1"/>
</dbReference>
<dbReference type="CDD" id="cd00207">
    <property type="entry name" value="fer2"/>
    <property type="match status" value="1"/>
</dbReference>
<dbReference type="RefSeq" id="WP_354558709.1">
    <property type="nucleotide sequence ID" value="NZ_JBEPMB010000015.1"/>
</dbReference>
<dbReference type="InterPro" id="IPR017938">
    <property type="entry name" value="Riboflavin_synthase-like_b-brl"/>
</dbReference>
<keyword evidence="7" id="KW-0408">Iron</keyword>
<keyword evidence="4" id="KW-0479">Metal-binding</keyword>
<reference evidence="13 14" key="1">
    <citation type="submission" date="2024-06" db="EMBL/GenBank/DDBJ databases">
        <title>Genomic Encyclopedia of Type Strains, Phase IV (KMG-IV): sequencing the most valuable type-strain genomes for metagenomic binning, comparative biology and taxonomic classification.</title>
        <authorList>
            <person name="Goeker M."/>
        </authorList>
    </citation>
    <scope>NUCLEOTIDE SEQUENCE [LARGE SCALE GENOMIC DNA]</scope>
    <source>
        <strain evidence="13 14">DSM 29780</strain>
    </source>
</reference>
<dbReference type="PROSITE" id="PS00197">
    <property type="entry name" value="2FE2S_FER_1"/>
    <property type="match status" value="1"/>
</dbReference>
<evidence type="ECO:0000256" key="10">
    <source>
        <dbReference type="ARBA" id="ARBA00061434"/>
    </source>
</evidence>
<dbReference type="InterPro" id="IPR001433">
    <property type="entry name" value="OxRdtase_FAD/NAD-bd"/>
</dbReference>
<evidence type="ECO:0000256" key="1">
    <source>
        <dbReference type="ARBA" id="ARBA00001974"/>
    </source>
</evidence>
<feature type="domain" description="2Fe-2S ferredoxin-type" evidence="11">
    <location>
        <begin position="438"/>
        <end position="522"/>
    </location>
</feature>
<dbReference type="PRINTS" id="PR00371">
    <property type="entry name" value="FPNCR"/>
</dbReference>
<comment type="cofactor">
    <cofactor evidence="1">
        <name>FAD</name>
        <dbReference type="ChEBI" id="CHEBI:57692"/>
    </cofactor>
</comment>
<dbReference type="Gene3D" id="3.40.50.80">
    <property type="entry name" value="Nucleotide-binding domain of ferredoxin-NADP reductase (FNR) module"/>
    <property type="match status" value="1"/>
</dbReference>
<evidence type="ECO:0000313" key="13">
    <source>
        <dbReference type="EMBL" id="MET3616253.1"/>
    </source>
</evidence>
<dbReference type="Pfam" id="PF00175">
    <property type="entry name" value="NAD_binding_1"/>
    <property type="match status" value="1"/>
</dbReference>
<dbReference type="InterPro" id="IPR001041">
    <property type="entry name" value="2Fe-2S_ferredoxin-type"/>
</dbReference>